<reference evidence="2 3" key="1">
    <citation type="submission" date="2020-05" db="EMBL/GenBank/DDBJ databases">
        <title>Identification and distribution of gene clusters putatively required for synthesis of sphingolipid metabolism inhibitors in phylogenetically diverse species of the filamentous fungus Fusarium.</title>
        <authorList>
            <person name="Kim H.-S."/>
            <person name="Busman M."/>
            <person name="Brown D.W."/>
            <person name="Divon H."/>
            <person name="Uhlig S."/>
            <person name="Proctor R.H."/>
        </authorList>
    </citation>
    <scope>NUCLEOTIDE SEQUENCE [LARGE SCALE GENOMIC DNA]</scope>
    <source>
        <strain evidence="2 3">NRRL 20693</strain>
    </source>
</reference>
<name>A0A8H5WFV2_FUSHE</name>
<accession>A0A8H5WFV2</accession>
<dbReference type="SUPFAM" id="SSF53213">
    <property type="entry name" value="LigB-like"/>
    <property type="match status" value="1"/>
</dbReference>
<comment type="caution">
    <text evidence="2">The sequence shown here is derived from an EMBL/GenBank/DDBJ whole genome shotgun (WGS) entry which is preliminary data.</text>
</comment>
<dbReference type="EMBL" id="JAAGWQ010000323">
    <property type="protein sequence ID" value="KAF5656718.1"/>
    <property type="molecule type" value="Genomic_DNA"/>
</dbReference>
<protein>
    <submittedName>
        <fullName evidence="2">Aromatic ring-opening dioxygenase family</fullName>
    </submittedName>
</protein>
<dbReference type="PANTHER" id="PTHR30096:SF1">
    <property type="entry name" value="AROMATIC RING-OPENING DIOXYGENASE FAMILY PROTEIN (AFU_ORTHOLOGUE AFUA_7G00640)"/>
    <property type="match status" value="1"/>
</dbReference>
<dbReference type="GO" id="GO:0051213">
    <property type="term" value="F:dioxygenase activity"/>
    <property type="evidence" value="ECO:0007669"/>
    <property type="project" value="UniProtKB-KW"/>
</dbReference>
<dbReference type="AlphaFoldDB" id="A0A8H5WFV2"/>
<gene>
    <name evidence="2" type="ORF">FHETE_10842</name>
</gene>
<dbReference type="PANTHER" id="PTHR30096">
    <property type="entry name" value="4,5-DOPA DIOXYGENASE EXTRADIOL-LIKE PROTEIN"/>
    <property type="match status" value="1"/>
</dbReference>
<evidence type="ECO:0000313" key="3">
    <source>
        <dbReference type="Proteomes" id="UP000567885"/>
    </source>
</evidence>
<dbReference type="GO" id="GO:0008270">
    <property type="term" value="F:zinc ion binding"/>
    <property type="evidence" value="ECO:0007669"/>
    <property type="project" value="InterPro"/>
</dbReference>
<organism evidence="2 3">
    <name type="scientific">Fusarium heterosporum</name>
    <dbReference type="NCBI Taxonomy" id="42747"/>
    <lineage>
        <taxon>Eukaryota</taxon>
        <taxon>Fungi</taxon>
        <taxon>Dikarya</taxon>
        <taxon>Ascomycota</taxon>
        <taxon>Pezizomycotina</taxon>
        <taxon>Sordariomycetes</taxon>
        <taxon>Hypocreomycetidae</taxon>
        <taxon>Hypocreales</taxon>
        <taxon>Nectriaceae</taxon>
        <taxon>Fusarium</taxon>
        <taxon>Fusarium heterosporum species complex</taxon>
    </lineage>
</organism>
<dbReference type="OrthoDB" id="7396853at2759"/>
<dbReference type="CDD" id="cd07363">
    <property type="entry name" value="45_DOPA_Dioxygenase"/>
    <property type="match status" value="1"/>
</dbReference>
<keyword evidence="1" id="KW-0560">Oxidoreductase</keyword>
<sequence length="399" mass="44508">MPSQTGDAAINRLQDTVADGRVANAFYRQQQLRKIQKALIQTKDTLIEALVKDSLVMRNEAFTEFYSTVSAAKQTTRHLPPVITKLLKESLDPRIVEIALSEPDRLGASLSVDQVADDRLPDTLSCPQQAHTVAIVDRTGLLQDTARSLWFARTAFGGASLYAPDIIVVNKFIKNDFLKALLTCCLENHDAYSSDSNGHVSVEHSVTSKLVGFNAKPNPEFEWIHDTYLILILIRMFPKACPPTTVISMNSYFDPHYHVRVGLALRPLRAESYLLIWSGGAVHNLFRNVWEPMIRYGDNFAQPTPPEAWALEFRQSVEDAMCSGGGPRLRRAITRLMKHPLYRDAHATDDHFMPLCFAAGAIGAKEDEGATGEFGAEDWELTNMCNSQYTIGGWKVLKA</sequence>
<keyword evidence="3" id="KW-1185">Reference proteome</keyword>
<evidence type="ECO:0000256" key="1">
    <source>
        <dbReference type="ARBA" id="ARBA00023002"/>
    </source>
</evidence>
<keyword evidence="2" id="KW-0223">Dioxygenase</keyword>
<dbReference type="Gene3D" id="3.40.830.10">
    <property type="entry name" value="LigB-like"/>
    <property type="match status" value="1"/>
</dbReference>
<evidence type="ECO:0000313" key="2">
    <source>
        <dbReference type="EMBL" id="KAF5656718.1"/>
    </source>
</evidence>
<dbReference type="InterPro" id="IPR014436">
    <property type="entry name" value="Extradiol_dOase_DODA"/>
</dbReference>
<proteinExistence type="predicted"/>
<dbReference type="Proteomes" id="UP000567885">
    <property type="component" value="Unassembled WGS sequence"/>
</dbReference>